<dbReference type="GeneID" id="7812308"/>
<dbReference type="EMBL" id="CP001401">
    <property type="protein sequence ID" value="ACP54416.1"/>
    <property type="molecule type" value="Genomic_DNA"/>
</dbReference>
<reference evidence="1 2" key="1">
    <citation type="journal article" date="2009" name="Proc. Natl. Acad. Sci. U.S.A.">
        <title>Biogeography of the Sulfolobus islandicus pan-genome.</title>
        <authorList>
            <person name="Reno M.L."/>
            <person name="Held N.L."/>
            <person name="Fields C.J."/>
            <person name="Burke P.V."/>
            <person name="Whitaker R.J."/>
        </authorList>
    </citation>
    <scope>NUCLEOTIDE SEQUENCE [LARGE SCALE GENOMIC DNA]</scope>
    <source>
        <strain evidence="1 2">M.16.27</strain>
    </source>
</reference>
<evidence type="ECO:0008006" key="3">
    <source>
        <dbReference type="Google" id="ProtNLM"/>
    </source>
</evidence>
<dbReference type="KEGG" id="sim:M1627_0401"/>
<sequence length="80" mass="9317">MVCEFLPQKYKELLIEIADADDLIKAGYGKRSVYMVKKAKIISDERCEKLINVLGERAVPVLKEAFDEFYNELKQRHVLL</sequence>
<gene>
    <name evidence="1" type="ordered locus">M1627_0401</name>
</gene>
<dbReference type="Proteomes" id="UP000002307">
    <property type="component" value="Chromosome"/>
</dbReference>
<dbReference type="AlphaFoldDB" id="C3N206"/>
<protein>
    <recommendedName>
        <fullName evidence="3">CARD domain-containing protein</fullName>
    </recommendedName>
</protein>
<name>C3N206_SACI3</name>
<organism evidence="1 2">
    <name type="scientific">Saccharolobus islandicus (strain M.16.27)</name>
    <name type="common">Sulfolobus islandicus</name>
    <dbReference type="NCBI Taxonomy" id="427318"/>
    <lineage>
        <taxon>Archaea</taxon>
        <taxon>Thermoproteota</taxon>
        <taxon>Thermoprotei</taxon>
        <taxon>Sulfolobales</taxon>
        <taxon>Sulfolobaceae</taxon>
        <taxon>Saccharolobus</taxon>
    </lineage>
</organism>
<evidence type="ECO:0000313" key="2">
    <source>
        <dbReference type="Proteomes" id="UP000002307"/>
    </source>
</evidence>
<dbReference type="HOGENOM" id="CLU_173011_0_0_2"/>
<accession>C3N206</accession>
<proteinExistence type="predicted"/>
<dbReference type="RefSeq" id="WP_012718403.1">
    <property type="nucleotide sequence ID" value="NC_012632.1"/>
</dbReference>
<evidence type="ECO:0000313" key="1">
    <source>
        <dbReference type="EMBL" id="ACP54416.1"/>
    </source>
</evidence>